<keyword evidence="3" id="KW-0547">Nucleotide-binding</keyword>
<dbReference type="CDD" id="cd02190">
    <property type="entry name" value="epsilon_tubulin"/>
    <property type="match status" value="1"/>
</dbReference>
<dbReference type="InterPro" id="IPR008280">
    <property type="entry name" value="Tub_FtsZ_C"/>
</dbReference>
<dbReference type="SUPFAM" id="SSF55307">
    <property type="entry name" value="Tubulin C-terminal domain-like"/>
    <property type="match status" value="1"/>
</dbReference>
<evidence type="ECO:0000256" key="2">
    <source>
        <dbReference type="ARBA" id="ARBA00022701"/>
    </source>
</evidence>
<reference evidence="9" key="1">
    <citation type="submission" date="2020-05" db="EMBL/GenBank/DDBJ databases">
        <title>Phylogenomic resolution of chytrid fungi.</title>
        <authorList>
            <person name="Stajich J.E."/>
            <person name="Amses K."/>
            <person name="Simmons R."/>
            <person name="Seto K."/>
            <person name="Myers J."/>
            <person name="Bonds A."/>
            <person name="Quandt C.A."/>
            <person name="Barry K."/>
            <person name="Liu P."/>
            <person name="Grigoriev I."/>
            <person name="Longcore J.E."/>
            <person name="James T.Y."/>
        </authorList>
    </citation>
    <scope>NUCLEOTIDE SEQUENCE</scope>
    <source>
        <strain evidence="9">JEL0318</strain>
    </source>
</reference>
<feature type="chain" id="PRO_5041980021" evidence="6">
    <location>
        <begin position="26"/>
        <end position="649"/>
    </location>
</feature>
<accession>A0AAD5S871</accession>
<comment type="caution">
    <text evidence="9">The sequence shown here is derived from an EMBL/GenBank/DDBJ whole genome shotgun (WGS) entry which is preliminary data.</text>
</comment>
<evidence type="ECO:0000256" key="5">
    <source>
        <dbReference type="SAM" id="MobiDB-lite"/>
    </source>
</evidence>
<name>A0AAD5S871_9FUNG</name>
<dbReference type="FunFam" id="3.40.50.1440:FF:000017">
    <property type="entry name" value="Tubulin epsilon chain"/>
    <property type="match status" value="1"/>
</dbReference>
<dbReference type="PRINTS" id="PR01519">
    <property type="entry name" value="EPSLNTUBULIN"/>
</dbReference>
<evidence type="ECO:0000259" key="8">
    <source>
        <dbReference type="SMART" id="SM00865"/>
    </source>
</evidence>
<evidence type="ECO:0000259" key="7">
    <source>
        <dbReference type="SMART" id="SM00864"/>
    </source>
</evidence>
<dbReference type="SMART" id="SM00865">
    <property type="entry name" value="Tubulin_C"/>
    <property type="match status" value="1"/>
</dbReference>
<proteinExistence type="inferred from homology"/>
<dbReference type="Pfam" id="PF00091">
    <property type="entry name" value="Tubulin"/>
    <property type="match status" value="1"/>
</dbReference>
<dbReference type="PROSITE" id="PS00227">
    <property type="entry name" value="TUBULIN"/>
    <property type="match status" value="1"/>
</dbReference>
<dbReference type="AlphaFoldDB" id="A0AAD5S871"/>
<feature type="region of interest" description="Disordered" evidence="5">
    <location>
        <begin position="78"/>
        <end position="136"/>
    </location>
</feature>
<evidence type="ECO:0000313" key="10">
    <source>
        <dbReference type="Proteomes" id="UP001212841"/>
    </source>
</evidence>
<keyword evidence="4" id="KW-0342">GTP-binding</keyword>
<dbReference type="SMART" id="SM00864">
    <property type="entry name" value="Tubulin"/>
    <property type="match status" value="1"/>
</dbReference>
<feature type="domain" description="Tubulin/FtsZ 2-layer sandwich" evidence="8">
    <location>
        <begin position="470"/>
        <end position="605"/>
    </location>
</feature>
<dbReference type="EMBL" id="JADGJD010000705">
    <property type="protein sequence ID" value="KAJ3049010.1"/>
    <property type="molecule type" value="Genomic_DNA"/>
</dbReference>
<dbReference type="GO" id="GO:0005525">
    <property type="term" value="F:GTP binding"/>
    <property type="evidence" value="ECO:0007669"/>
    <property type="project" value="UniProtKB-KW"/>
</dbReference>
<sequence>MLVKSAFVLAALIGVQVAFPSSVTAAPSKPTHHNRARARIIKHHPKKFDPKLHNPTNTATLYYGNGTFTIEGTLTTIDVTRSRPSPMPPTSPTPSFSRLSASTTTSPSKTPTERRARPTKPGPASNATPPRNSPGALRTAMALRPAWSGFDTLAFPVSVSAIRSAPDSPQLATTKATTSSFVSGARLRTNNVGVGLALSWPAKIGARFWDMVLQEHAKYKKDGIYDDAIATFFRNSDGSVRNASEILSSVNGRQKLMGLKARGIMVDMEEGVINQIRNSPLSQLFGEQQHITSVSGSGNNWAVGHHQYGPEYREQIVEAIRREAEQCDSLQSFFLISSLGGGTGSGLGSYISCLLREEYPEVYSFATCVCPSKDDDVVTSPYNSVLSLSKLIDSADCILPVENQALLDIYHNIATRSPQKKKSGSALIDDGPGIFANTFPKRNEAFDTMNNIVANMLMNLTSSMRFEGSMNVDINDIITNLIPFPRLKLLLPSITPLYSLADVRMPARRLDQMFADAFSRQSQLVRADPKSSTYLACALIIRGDVEISDVRRNIEKIRSTLRFTSWNQEAWKTGICSVPPIGQPHCLLALANNCCIRSTMTDMRDRFVKLYSRKANVHHYTQHMELAEFGSSLRNVERVIAEYGEQEWK</sequence>
<evidence type="ECO:0000256" key="4">
    <source>
        <dbReference type="ARBA" id="ARBA00023134"/>
    </source>
</evidence>
<protein>
    <submittedName>
        <fullName evidence="9">Tubulin epsilon chain</fullName>
    </submittedName>
</protein>
<dbReference type="GO" id="GO:0007017">
    <property type="term" value="P:microtubule-based process"/>
    <property type="evidence" value="ECO:0007669"/>
    <property type="project" value="InterPro"/>
</dbReference>
<dbReference type="Gene3D" id="3.40.50.1440">
    <property type="entry name" value="Tubulin/FtsZ, GTPase domain"/>
    <property type="match status" value="1"/>
</dbReference>
<dbReference type="PRINTS" id="PR01161">
    <property type="entry name" value="TUBULIN"/>
</dbReference>
<organism evidence="9 10">
    <name type="scientific">Rhizophlyctis rosea</name>
    <dbReference type="NCBI Taxonomy" id="64517"/>
    <lineage>
        <taxon>Eukaryota</taxon>
        <taxon>Fungi</taxon>
        <taxon>Fungi incertae sedis</taxon>
        <taxon>Chytridiomycota</taxon>
        <taxon>Chytridiomycota incertae sedis</taxon>
        <taxon>Chytridiomycetes</taxon>
        <taxon>Rhizophlyctidales</taxon>
        <taxon>Rhizophlyctidaceae</taxon>
        <taxon>Rhizophlyctis</taxon>
    </lineage>
</organism>
<evidence type="ECO:0000256" key="3">
    <source>
        <dbReference type="ARBA" id="ARBA00022741"/>
    </source>
</evidence>
<dbReference type="SUPFAM" id="SSF52490">
    <property type="entry name" value="Tubulin nucleotide-binding domain-like"/>
    <property type="match status" value="1"/>
</dbReference>
<feature type="domain" description="Tubulin/FtsZ GTPase" evidence="7">
    <location>
        <begin position="247"/>
        <end position="468"/>
    </location>
</feature>
<dbReference type="GO" id="GO:0005874">
    <property type="term" value="C:microtubule"/>
    <property type="evidence" value="ECO:0007669"/>
    <property type="project" value="UniProtKB-KW"/>
</dbReference>
<dbReference type="InterPro" id="IPR000217">
    <property type="entry name" value="Tubulin"/>
</dbReference>
<evidence type="ECO:0000313" key="9">
    <source>
        <dbReference type="EMBL" id="KAJ3049010.1"/>
    </source>
</evidence>
<dbReference type="InterPro" id="IPR023123">
    <property type="entry name" value="Tubulin_C"/>
</dbReference>
<comment type="similarity">
    <text evidence="1">Belongs to the tubulin family.</text>
</comment>
<evidence type="ECO:0000256" key="6">
    <source>
        <dbReference type="SAM" id="SignalP"/>
    </source>
</evidence>
<dbReference type="Pfam" id="PF03953">
    <property type="entry name" value="Tubulin_C"/>
    <property type="match status" value="1"/>
</dbReference>
<dbReference type="InterPro" id="IPR036525">
    <property type="entry name" value="Tubulin/FtsZ_GTPase_sf"/>
</dbReference>
<gene>
    <name evidence="9" type="primary">TUBE1</name>
    <name evidence="9" type="ORF">HK097_009988</name>
</gene>
<dbReference type="Proteomes" id="UP001212841">
    <property type="component" value="Unassembled WGS sequence"/>
</dbReference>
<keyword evidence="2" id="KW-0493">Microtubule</keyword>
<dbReference type="InterPro" id="IPR018316">
    <property type="entry name" value="Tubulin/FtsZ_2-layer-sand-dom"/>
</dbReference>
<keyword evidence="10" id="KW-1185">Reference proteome</keyword>
<feature type="signal peptide" evidence="6">
    <location>
        <begin position="1"/>
        <end position="25"/>
    </location>
</feature>
<dbReference type="Gene3D" id="1.10.287.600">
    <property type="entry name" value="Helix hairpin bin"/>
    <property type="match status" value="1"/>
</dbReference>
<keyword evidence="6" id="KW-0732">Signal</keyword>
<feature type="compositionally biased region" description="Low complexity" evidence="5">
    <location>
        <begin position="93"/>
        <end position="110"/>
    </location>
</feature>
<evidence type="ECO:0000256" key="1">
    <source>
        <dbReference type="ARBA" id="ARBA00009636"/>
    </source>
</evidence>
<dbReference type="InterPro" id="IPR017975">
    <property type="entry name" value="Tubulin_CS"/>
</dbReference>
<dbReference type="InterPro" id="IPR003008">
    <property type="entry name" value="Tubulin_FtsZ_GTPase"/>
</dbReference>
<dbReference type="PANTHER" id="PTHR11588">
    <property type="entry name" value="TUBULIN"/>
    <property type="match status" value="1"/>
</dbReference>
<dbReference type="InterPro" id="IPR004057">
    <property type="entry name" value="Epsilon_tubulin"/>
</dbReference>